<accession>A0ABP8M023</accession>
<proteinExistence type="predicted"/>
<evidence type="ECO:0000313" key="1">
    <source>
        <dbReference type="EMBL" id="GAA4440019.1"/>
    </source>
</evidence>
<sequence>MPMLPFQNALAGFCSLVTLILIATSFSESKPPDLKIAYFETDATPPIGSPVAYAPARSITDSLSARGVVLTGIGKPIVLATVDWITIANEGLTKFSQKLAQAAGTTADRVSIHVLHQHDTPRCDISTEKLLEKHGLGGKHHDMKYLNRVMDQASLAVSSAMKRLQPVTHIGIGKAKVDKVASNRRILGPDGKVAIVRFSSATDPKAIAAPEGLIDPWLRSVSFWSGDKAVVALSYYATHPQSYYGKGDVTAEFIGMARKAREATTGVPQVFFIGAAGNVAAGKYNDGSQAMRAVLAERIEKAMTASWAATEKREVSPQNNWSSQLVQLPPAAHMKVDSLQNILNDTGSPAASRFGAARKLAWLEQQKKGAGIRVSSLRLGGVRLLHLPSELFVEYQLNAQKLCPEEEVCTAGYGEGGQGYIGTQIAYTQGGYEVEPRVSMVAPASEKVLMSAIQKVLK</sequence>
<dbReference type="Proteomes" id="UP001501508">
    <property type="component" value="Unassembled WGS sequence"/>
</dbReference>
<evidence type="ECO:0008006" key="3">
    <source>
        <dbReference type="Google" id="ProtNLM"/>
    </source>
</evidence>
<gene>
    <name evidence="1" type="ORF">GCM10023091_23060</name>
</gene>
<comment type="caution">
    <text evidence="1">The sequence shown here is derived from an EMBL/GenBank/DDBJ whole genome shotgun (WGS) entry which is preliminary data.</text>
</comment>
<reference evidence="2" key="1">
    <citation type="journal article" date="2019" name="Int. J. Syst. Evol. Microbiol.">
        <title>The Global Catalogue of Microorganisms (GCM) 10K type strain sequencing project: providing services to taxonomists for standard genome sequencing and annotation.</title>
        <authorList>
            <consortium name="The Broad Institute Genomics Platform"/>
            <consortium name="The Broad Institute Genome Sequencing Center for Infectious Disease"/>
            <person name="Wu L."/>
            <person name="Ma J."/>
        </authorList>
    </citation>
    <scope>NUCLEOTIDE SEQUENCE [LARGE SCALE GENOMIC DNA]</scope>
    <source>
        <strain evidence="2">JCM 31920</strain>
    </source>
</reference>
<organism evidence="1 2">
    <name type="scientific">Ravibacter arvi</name>
    <dbReference type="NCBI Taxonomy" id="2051041"/>
    <lineage>
        <taxon>Bacteria</taxon>
        <taxon>Pseudomonadati</taxon>
        <taxon>Bacteroidota</taxon>
        <taxon>Cytophagia</taxon>
        <taxon>Cytophagales</taxon>
        <taxon>Spirosomataceae</taxon>
        <taxon>Ravibacter</taxon>
    </lineage>
</organism>
<evidence type="ECO:0000313" key="2">
    <source>
        <dbReference type="Proteomes" id="UP001501508"/>
    </source>
</evidence>
<name>A0ABP8M023_9BACT</name>
<protein>
    <recommendedName>
        <fullName evidence="3">Neutral/alkaline non-lysosomal ceramidase N-terminal domain-containing protein</fullName>
    </recommendedName>
</protein>
<dbReference type="EMBL" id="BAABEY010000023">
    <property type="protein sequence ID" value="GAA4440019.1"/>
    <property type="molecule type" value="Genomic_DNA"/>
</dbReference>
<keyword evidence="2" id="KW-1185">Reference proteome</keyword>